<evidence type="ECO:0000313" key="3">
    <source>
        <dbReference type="Proteomes" id="UP000297245"/>
    </source>
</evidence>
<sequence length="250" mass="26661">MSIHSSPWESMGIHSSPWESMGIHSSPWESVGIHSSPWESVGIHSSPWESVGIHSSPWESVGIHSSPWESVGIHGLSTGIHRKLLQQSQGSYPRSSTPQTYSNTYPHQQQPSAGSSNPYFPSDPSSITHSYAHSQSAPTIPTTLTMQSGGGGGGGSLLGPGRMMTPPISTPSEGQQPQGYVTAFASPQGQYPPGVGTNTAFDTTSFSGYSNSPLAPMREGTPSGTSSKKQQWIMKAIEDTKAHTQYNYCQ</sequence>
<feature type="region of interest" description="Disordered" evidence="1">
    <location>
        <begin position="87"/>
        <end position="229"/>
    </location>
</feature>
<proteinExistence type="predicted"/>
<accession>A0A4S8KQH2</accession>
<gene>
    <name evidence="2" type="ORF">K435DRAFT_877149</name>
</gene>
<feature type="compositionally biased region" description="Polar residues" evidence="1">
    <location>
        <begin position="170"/>
        <end position="189"/>
    </location>
</feature>
<feature type="compositionally biased region" description="Polar residues" evidence="1">
    <location>
        <begin position="196"/>
        <end position="213"/>
    </location>
</feature>
<keyword evidence="3" id="KW-1185">Reference proteome</keyword>
<dbReference type="AlphaFoldDB" id="A0A4S8KQH2"/>
<dbReference type="Proteomes" id="UP000297245">
    <property type="component" value="Unassembled WGS sequence"/>
</dbReference>
<organism evidence="2 3">
    <name type="scientific">Dendrothele bispora (strain CBS 962.96)</name>
    <dbReference type="NCBI Taxonomy" id="1314807"/>
    <lineage>
        <taxon>Eukaryota</taxon>
        <taxon>Fungi</taxon>
        <taxon>Dikarya</taxon>
        <taxon>Basidiomycota</taxon>
        <taxon>Agaricomycotina</taxon>
        <taxon>Agaricomycetes</taxon>
        <taxon>Agaricomycetidae</taxon>
        <taxon>Agaricales</taxon>
        <taxon>Agaricales incertae sedis</taxon>
        <taxon>Dendrothele</taxon>
    </lineage>
</organism>
<evidence type="ECO:0000313" key="2">
    <source>
        <dbReference type="EMBL" id="THU77984.1"/>
    </source>
</evidence>
<protein>
    <submittedName>
        <fullName evidence="2">Uncharacterized protein</fullName>
    </submittedName>
</protein>
<dbReference type="EMBL" id="ML180288">
    <property type="protein sequence ID" value="THU77984.1"/>
    <property type="molecule type" value="Genomic_DNA"/>
</dbReference>
<feature type="compositionally biased region" description="Gly residues" evidence="1">
    <location>
        <begin position="148"/>
        <end position="158"/>
    </location>
</feature>
<name>A0A4S8KQH2_DENBC</name>
<reference evidence="2 3" key="1">
    <citation type="journal article" date="2019" name="Nat. Ecol. Evol.">
        <title>Megaphylogeny resolves global patterns of mushroom evolution.</title>
        <authorList>
            <person name="Varga T."/>
            <person name="Krizsan K."/>
            <person name="Foldi C."/>
            <person name="Dima B."/>
            <person name="Sanchez-Garcia M."/>
            <person name="Sanchez-Ramirez S."/>
            <person name="Szollosi G.J."/>
            <person name="Szarkandi J.G."/>
            <person name="Papp V."/>
            <person name="Albert L."/>
            <person name="Andreopoulos W."/>
            <person name="Angelini C."/>
            <person name="Antonin V."/>
            <person name="Barry K.W."/>
            <person name="Bougher N.L."/>
            <person name="Buchanan P."/>
            <person name="Buyck B."/>
            <person name="Bense V."/>
            <person name="Catcheside P."/>
            <person name="Chovatia M."/>
            <person name="Cooper J."/>
            <person name="Damon W."/>
            <person name="Desjardin D."/>
            <person name="Finy P."/>
            <person name="Geml J."/>
            <person name="Haridas S."/>
            <person name="Hughes K."/>
            <person name="Justo A."/>
            <person name="Karasinski D."/>
            <person name="Kautmanova I."/>
            <person name="Kiss B."/>
            <person name="Kocsube S."/>
            <person name="Kotiranta H."/>
            <person name="LaButti K.M."/>
            <person name="Lechner B.E."/>
            <person name="Liimatainen K."/>
            <person name="Lipzen A."/>
            <person name="Lukacs Z."/>
            <person name="Mihaltcheva S."/>
            <person name="Morgado L.N."/>
            <person name="Niskanen T."/>
            <person name="Noordeloos M.E."/>
            <person name="Ohm R.A."/>
            <person name="Ortiz-Santana B."/>
            <person name="Ovrebo C."/>
            <person name="Racz N."/>
            <person name="Riley R."/>
            <person name="Savchenko A."/>
            <person name="Shiryaev A."/>
            <person name="Soop K."/>
            <person name="Spirin V."/>
            <person name="Szebenyi C."/>
            <person name="Tomsovsky M."/>
            <person name="Tulloss R.E."/>
            <person name="Uehling J."/>
            <person name="Grigoriev I.V."/>
            <person name="Vagvolgyi C."/>
            <person name="Papp T."/>
            <person name="Martin F.M."/>
            <person name="Miettinen O."/>
            <person name="Hibbett D.S."/>
            <person name="Nagy L.G."/>
        </authorList>
    </citation>
    <scope>NUCLEOTIDE SEQUENCE [LARGE SCALE GENOMIC DNA]</scope>
    <source>
        <strain evidence="2 3">CBS 962.96</strain>
    </source>
</reference>
<evidence type="ECO:0000256" key="1">
    <source>
        <dbReference type="SAM" id="MobiDB-lite"/>
    </source>
</evidence>
<dbReference type="OrthoDB" id="10071890at2759"/>
<feature type="compositionally biased region" description="Polar residues" evidence="1">
    <location>
        <begin position="87"/>
        <end position="147"/>
    </location>
</feature>